<gene>
    <name evidence="2" type="ORF">D477_019061</name>
</gene>
<feature type="transmembrane region" description="Helical" evidence="1">
    <location>
        <begin position="30"/>
        <end position="48"/>
    </location>
</feature>
<evidence type="ECO:0000313" key="2">
    <source>
        <dbReference type="EMBL" id="EMY32660.1"/>
    </source>
</evidence>
<dbReference type="Proteomes" id="UP000010729">
    <property type="component" value="Unassembled WGS sequence"/>
</dbReference>
<reference evidence="2 3" key="1">
    <citation type="journal article" date="2013" name="Genome Announc.">
        <title>Draft Genome Sequence of Arthrobacter crystallopoietes Strain BAB-32, Revealing Genes for Bioremediation.</title>
        <authorList>
            <person name="Joshi M.N."/>
            <person name="Pandit A.S."/>
            <person name="Sharma A."/>
            <person name="Pandya R.V."/>
            <person name="Desai S.M."/>
            <person name="Saxena A.K."/>
            <person name="Bagatharia S.B."/>
        </authorList>
    </citation>
    <scope>NUCLEOTIDE SEQUENCE [LARGE SCALE GENOMIC DNA]</scope>
    <source>
        <strain evidence="2 3">BAB-32</strain>
    </source>
</reference>
<proteinExistence type="predicted"/>
<keyword evidence="1" id="KW-1133">Transmembrane helix</keyword>
<keyword evidence="1" id="KW-0812">Transmembrane</keyword>
<name>N1UUD4_9MICC</name>
<protein>
    <submittedName>
        <fullName evidence="2">Uncharacterized protein</fullName>
    </submittedName>
</protein>
<evidence type="ECO:0000313" key="3">
    <source>
        <dbReference type="Proteomes" id="UP000010729"/>
    </source>
</evidence>
<dbReference type="EMBL" id="ANPE02000241">
    <property type="protein sequence ID" value="EMY32660.1"/>
    <property type="molecule type" value="Genomic_DNA"/>
</dbReference>
<keyword evidence="3" id="KW-1185">Reference proteome</keyword>
<dbReference type="AlphaFoldDB" id="N1UUD4"/>
<feature type="transmembrane region" description="Helical" evidence="1">
    <location>
        <begin position="60"/>
        <end position="85"/>
    </location>
</feature>
<accession>N1UUD4</accession>
<comment type="caution">
    <text evidence="2">The sequence shown here is derived from an EMBL/GenBank/DDBJ whole genome shotgun (WGS) entry which is preliminary data.</text>
</comment>
<evidence type="ECO:0000256" key="1">
    <source>
        <dbReference type="SAM" id="Phobius"/>
    </source>
</evidence>
<dbReference type="RefSeq" id="WP_005273335.1">
    <property type="nucleotide sequence ID" value="NZ_ANPE02000241.1"/>
</dbReference>
<keyword evidence="1" id="KW-0472">Membrane</keyword>
<organism evidence="2 3">
    <name type="scientific">Arthrobacter crystallopoietes BAB-32</name>
    <dbReference type="NCBI Taxonomy" id="1246476"/>
    <lineage>
        <taxon>Bacteria</taxon>
        <taxon>Bacillati</taxon>
        <taxon>Actinomycetota</taxon>
        <taxon>Actinomycetes</taxon>
        <taxon>Micrococcales</taxon>
        <taxon>Micrococcaceae</taxon>
        <taxon>Crystallibacter</taxon>
    </lineage>
</organism>
<sequence length="120" mass="13277">MGLAAILVFGAALLVYGINAYRGAARGWTLRGGYLGLGALYFGAAILLSQPVTWLLESGYSLPGILLGLVMTVCMVLLVLSFFWMPAFLKPRWLKDWEARGSDRTEFSPFRRDSTDKRTP</sequence>